<organism evidence="2 3">
    <name type="scientific">Leptospira saintgironsiae</name>
    <dbReference type="NCBI Taxonomy" id="2023183"/>
    <lineage>
        <taxon>Bacteria</taxon>
        <taxon>Pseudomonadati</taxon>
        <taxon>Spirochaetota</taxon>
        <taxon>Spirochaetia</taxon>
        <taxon>Leptospirales</taxon>
        <taxon>Leptospiraceae</taxon>
        <taxon>Leptospira</taxon>
    </lineage>
</organism>
<dbReference type="InterPro" id="IPR006949">
    <property type="entry name" value="Barrel_Baseplate_J-like"/>
</dbReference>
<dbReference type="Proteomes" id="UP000231926">
    <property type="component" value="Unassembled WGS sequence"/>
</dbReference>
<protein>
    <submittedName>
        <fullName evidence="2">Baseplate J-like protein</fullName>
    </submittedName>
</protein>
<dbReference type="OrthoDB" id="342143at2"/>
<dbReference type="InterPro" id="IPR052399">
    <property type="entry name" value="Phage_Baseplate_Assmbl_Protein"/>
</dbReference>
<dbReference type="AlphaFoldDB" id="A0A2M9YCE4"/>
<dbReference type="PANTHER" id="PTHR37829">
    <property type="entry name" value="PHAGE-LIKE ELEMENT PBSX PROTEIN XKDT"/>
    <property type="match status" value="1"/>
</dbReference>
<dbReference type="Pfam" id="PF04865">
    <property type="entry name" value="Baseplate_J"/>
    <property type="match status" value="1"/>
</dbReference>
<reference evidence="2 3" key="1">
    <citation type="submission" date="2017-07" db="EMBL/GenBank/DDBJ databases">
        <title>Leptospira spp. isolated from tropical soils.</title>
        <authorList>
            <person name="Thibeaux R."/>
            <person name="Iraola G."/>
            <person name="Ferres I."/>
            <person name="Bierque E."/>
            <person name="Girault D."/>
            <person name="Soupe-Gilbert M.-E."/>
            <person name="Picardeau M."/>
            <person name="Goarant C."/>
        </authorList>
    </citation>
    <scope>NUCLEOTIDE SEQUENCE [LARGE SCALE GENOMIC DNA]</scope>
    <source>
        <strain evidence="2 3">FH4-C-A2</strain>
    </source>
</reference>
<comment type="caution">
    <text evidence="2">The sequence shown here is derived from an EMBL/GenBank/DDBJ whole genome shotgun (WGS) entry which is preliminary data.</text>
</comment>
<name>A0A2M9YCE4_9LEPT</name>
<sequence>MAFGVTPQGFVRKSYADILQSLEDRAKLEENFGPEIDLSPYGELGIILQNVAKEFDNVWQGLEDTYYSKFINQAEGIQLDRIVAQGGLSRIPAQRSKVEIKVTGASGSVVPQGFLVQTAQGVQFQMIEDRTITVSSGQLFSFSSVGTGTETIVPASSIIEIVVPMTGIDSVTNPSPSSGGAPIETDAELRQRYKDRSTFGGSSVPAIREAILQVQYVSAVTVYENVMNAVDSSGRPPHSIEIVVAGTPSGSTSEDEYEGNIANAIFYSKPAGIQAFAQNGVSKRTKDVLDANGQTHTMTWSVPIAVDIYVKVQIIKNAEWTTSNEQLIQTRVIQTIGGVDTVGIETTEYPGLDVGADVVGWEIIANLDGIKGIDEVVVYLSKTVNPTSTAKIPIGASEYAQTFNSNIQVVAT</sequence>
<evidence type="ECO:0000259" key="1">
    <source>
        <dbReference type="Pfam" id="PF04865"/>
    </source>
</evidence>
<feature type="domain" description="Baseplate protein J-like barrel" evidence="1">
    <location>
        <begin position="100"/>
        <end position="180"/>
    </location>
</feature>
<proteinExistence type="predicted"/>
<dbReference type="RefSeq" id="WP_100709796.1">
    <property type="nucleotide sequence ID" value="NZ_NPDR01000003.1"/>
</dbReference>
<keyword evidence="3" id="KW-1185">Reference proteome</keyword>
<evidence type="ECO:0000313" key="2">
    <source>
        <dbReference type="EMBL" id="PJZ49220.1"/>
    </source>
</evidence>
<dbReference type="EMBL" id="NPDR01000003">
    <property type="protein sequence ID" value="PJZ49220.1"/>
    <property type="molecule type" value="Genomic_DNA"/>
</dbReference>
<gene>
    <name evidence="2" type="ORF">CH362_07710</name>
</gene>
<dbReference type="PANTHER" id="PTHR37829:SF3">
    <property type="entry name" value="PROTEIN JAYE-RELATED"/>
    <property type="match status" value="1"/>
</dbReference>
<accession>A0A2M9YCE4</accession>
<evidence type="ECO:0000313" key="3">
    <source>
        <dbReference type="Proteomes" id="UP000231926"/>
    </source>
</evidence>